<dbReference type="KEGG" id="buz:AYM40_00020"/>
<feature type="domain" description="DUF6471" evidence="1">
    <location>
        <begin position="16"/>
        <end position="80"/>
    </location>
</feature>
<gene>
    <name evidence="2" type="ORF">AYM40_00020</name>
</gene>
<sequence>MPHKRDELPAQPYEHWEEQAKGLIEEQMVRRGISYKQLSQMLERLKIYEPAGQINRKINRRRFSAAFLFACLRAMEVENIRVPQSKEGQNGEE</sequence>
<dbReference type="EMBL" id="CP014578">
    <property type="protein sequence ID" value="ANB70911.1"/>
    <property type="molecule type" value="Genomic_DNA"/>
</dbReference>
<dbReference type="Pfam" id="PF20075">
    <property type="entry name" value="DUF6471"/>
    <property type="match status" value="1"/>
</dbReference>
<keyword evidence="3" id="KW-1185">Reference proteome</keyword>
<dbReference type="Proteomes" id="UP000076852">
    <property type="component" value="Chromosome 1"/>
</dbReference>
<name>A0A167VLM1_9BURK</name>
<organism evidence="2 3">
    <name type="scientific">Paraburkholderia phytofirmans OLGA172</name>
    <dbReference type="NCBI Taxonomy" id="1417228"/>
    <lineage>
        <taxon>Bacteria</taxon>
        <taxon>Pseudomonadati</taxon>
        <taxon>Pseudomonadota</taxon>
        <taxon>Betaproteobacteria</taxon>
        <taxon>Burkholderiales</taxon>
        <taxon>Burkholderiaceae</taxon>
        <taxon>Paraburkholderia</taxon>
    </lineage>
</organism>
<proteinExistence type="predicted"/>
<protein>
    <recommendedName>
        <fullName evidence="1">DUF6471 domain-containing protein</fullName>
    </recommendedName>
</protein>
<dbReference type="STRING" id="1804984.AYM40_00020"/>
<dbReference type="InterPro" id="IPR045526">
    <property type="entry name" value="DUF6471"/>
</dbReference>
<accession>A0A167VLM1</accession>
<dbReference type="OrthoDB" id="9009595at2"/>
<evidence type="ECO:0000313" key="2">
    <source>
        <dbReference type="EMBL" id="ANB70911.1"/>
    </source>
</evidence>
<dbReference type="AlphaFoldDB" id="A0A167VLM1"/>
<dbReference type="RefSeq" id="WP_063494409.1">
    <property type="nucleotide sequence ID" value="NZ_CP014578.1"/>
</dbReference>
<evidence type="ECO:0000259" key="1">
    <source>
        <dbReference type="Pfam" id="PF20075"/>
    </source>
</evidence>
<reference evidence="2 3" key="1">
    <citation type="journal article" date="2016" name="Gene">
        <title>PacBio SMRT assembly of a complex multi-replicon genome reveals chlorocatechol degradative operon in a region of genome plasticity.</title>
        <authorList>
            <person name="Ricker N."/>
            <person name="Shen S.Y."/>
            <person name="Goordial J."/>
            <person name="Jin S."/>
            <person name="Fulthorpe R.R."/>
        </authorList>
    </citation>
    <scope>NUCLEOTIDE SEQUENCE [LARGE SCALE GENOMIC DNA]</scope>
    <source>
        <strain evidence="2 3">OLGA172</strain>
    </source>
</reference>
<evidence type="ECO:0000313" key="3">
    <source>
        <dbReference type="Proteomes" id="UP000076852"/>
    </source>
</evidence>